<evidence type="ECO:0000256" key="2">
    <source>
        <dbReference type="ARBA" id="ARBA00022801"/>
    </source>
</evidence>
<dbReference type="SUPFAM" id="SSF88723">
    <property type="entry name" value="PIN domain-like"/>
    <property type="match status" value="1"/>
</dbReference>
<dbReference type="Gene3D" id="3.40.50.1010">
    <property type="entry name" value="5'-nuclease"/>
    <property type="match status" value="2"/>
</dbReference>
<feature type="domain" description="XPG-I" evidence="3">
    <location>
        <begin position="124"/>
        <end position="195"/>
    </location>
</feature>
<dbReference type="InParanoid" id="A0A369JF74"/>
<dbReference type="CDD" id="cd09870">
    <property type="entry name" value="PIN_YEN1"/>
    <property type="match status" value="1"/>
</dbReference>
<gene>
    <name evidence="4" type="primary">Ercc5_1</name>
    <name evidence="4" type="ORF">Hypma_000598</name>
</gene>
<keyword evidence="2" id="KW-0378">Hydrolase</keyword>
<dbReference type="PANTHER" id="PTHR11081">
    <property type="entry name" value="FLAP ENDONUCLEASE FAMILY MEMBER"/>
    <property type="match status" value="1"/>
</dbReference>
<comment type="caution">
    <text evidence="4">The sequence shown here is derived from an EMBL/GenBank/DDBJ whole genome shotgun (WGS) entry which is preliminary data.</text>
</comment>
<evidence type="ECO:0000259" key="3">
    <source>
        <dbReference type="SMART" id="SM00484"/>
    </source>
</evidence>
<dbReference type="EMBL" id="LUEZ02000106">
    <property type="protein sequence ID" value="RDB18353.1"/>
    <property type="molecule type" value="Genomic_DNA"/>
</dbReference>
<organism evidence="4 5">
    <name type="scientific">Hypsizygus marmoreus</name>
    <name type="common">White beech mushroom</name>
    <name type="synonym">Agaricus marmoreus</name>
    <dbReference type="NCBI Taxonomy" id="39966"/>
    <lineage>
        <taxon>Eukaryota</taxon>
        <taxon>Fungi</taxon>
        <taxon>Dikarya</taxon>
        <taxon>Basidiomycota</taxon>
        <taxon>Agaricomycotina</taxon>
        <taxon>Agaricomycetes</taxon>
        <taxon>Agaricomycetidae</taxon>
        <taxon>Agaricales</taxon>
        <taxon>Tricholomatineae</taxon>
        <taxon>Lyophyllaceae</taxon>
        <taxon>Hypsizygus</taxon>
    </lineage>
</organism>
<evidence type="ECO:0000313" key="4">
    <source>
        <dbReference type="EMBL" id="RDB18353.1"/>
    </source>
</evidence>
<name>A0A369JF74_HYPMA</name>
<dbReference type="Gene3D" id="1.10.150.20">
    <property type="entry name" value="5' to 3' exonuclease, C-terminal subdomain"/>
    <property type="match status" value="1"/>
</dbReference>
<evidence type="ECO:0000313" key="5">
    <source>
        <dbReference type="Proteomes" id="UP000076154"/>
    </source>
</evidence>
<accession>A0A369JF74</accession>
<dbReference type="Pfam" id="PF00867">
    <property type="entry name" value="XPG_I"/>
    <property type="match status" value="1"/>
</dbReference>
<dbReference type="OrthoDB" id="2148513at2759"/>
<keyword evidence="5" id="KW-1185">Reference proteome</keyword>
<dbReference type="AlphaFoldDB" id="A0A369JF74"/>
<dbReference type="PRINTS" id="PR00853">
    <property type="entry name" value="XPGRADSUPER"/>
</dbReference>
<keyword evidence="1" id="KW-0540">Nuclease</keyword>
<dbReference type="SMART" id="SM00484">
    <property type="entry name" value="XPGI"/>
    <property type="match status" value="1"/>
</dbReference>
<dbReference type="GO" id="GO:0017108">
    <property type="term" value="F:5'-flap endonuclease activity"/>
    <property type="evidence" value="ECO:0007669"/>
    <property type="project" value="TreeGrafter"/>
</dbReference>
<dbReference type="Pfam" id="PF00752">
    <property type="entry name" value="XPG_N"/>
    <property type="match status" value="1"/>
</dbReference>
<dbReference type="GO" id="GO:0006281">
    <property type="term" value="P:DNA repair"/>
    <property type="evidence" value="ECO:0007669"/>
    <property type="project" value="UniProtKB-ARBA"/>
</dbReference>
<evidence type="ECO:0000256" key="1">
    <source>
        <dbReference type="ARBA" id="ARBA00022722"/>
    </source>
</evidence>
<dbReference type="InterPro" id="IPR029060">
    <property type="entry name" value="PIN-like_dom_sf"/>
</dbReference>
<sequence length="532" mass="58249">MGIPALWKVLRPAAQSRTLTQITVSEGFKTQRNEVGTISLGLDASLLLNRAQWAAYHQRNQGISMQAGENLPLQILFWQVCRLLALPISTIFVFDGPGRPSIKRGETVKTAPHALMRPFRELIRHAGFHSYIAPGEAEAELAKLNLIGEIDAVVTDDIDTFLFGATHILRTSNIVQDGDYVSIYTSTAIYDHPSIQLTRAHFLLIAVLSGGDYSNGIPGCGIATAHRLSTNTMLADELFAATVNLTHTELLVFLQGWRTALKRQLAEDPDRFLGRQLKAVANAIPARFPDIDVLYNYVHPVTSWSADGDGPDISGWRNRELDLPVLAFWCEKYFSWGSNVCIRSLLKPFNLDDALAEHASGHVAGTHNMHSNILAIRRCSLGPGPPSKSPNTWGYNITVEPHTLILTTLSLLTADVRELELSQPPKTFSMWLPAAILKHTLPGMVTRFHATGKGEPNEYIVSPLLSVSPVPHLNESVEEALGHGSGTASDPIIVDDDECPGLFNGDNVMQSSVAAGPSYRARLLLARLDELV</sequence>
<dbReference type="SUPFAM" id="SSF47807">
    <property type="entry name" value="5' to 3' exonuclease, C-terminal subdomain"/>
    <property type="match status" value="1"/>
</dbReference>
<dbReference type="InterPro" id="IPR006085">
    <property type="entry name" value="XPG_DNA_repair_N"/>
</dbReference>
<dbReference type="InterPro" id="IPR006086">
    <property type="entry name" value="XPG-I_dom"/>
</dbReference>
<dbReference type="PANTHER" id="PTHR11081:SF75">
    <property type="entry name" value="ENDONUCLEASE, PUTATIVE (AFU_ORTHOLOGUE AFUA_3G13260)-RELATED"/>
    <property type="match status" value="1"/>
</dbReference>
<dbReference type="STRING" id="39966.A0A369JF74"/>
<dbReference type="InterPro" id="IPR006084">
    <property type="entry name" value="XPG/Rad2"/>
</dbReference>
<protein>
    <submittedName>
        <fullName evidence="4">DNA repair protein complementing XP-G cells</fullName>
    </submittedName>
</protein>
<proteinExistence type="predicted"/>
<reference evidence="4" key="1">
    <citation type="submission" date="2018-04" db="EMBL/GenBank/DDBJ databases">
        <title>Whole genome sequencing of Hypsizygus marmoreus.</title>
        <authorList>
            <person name="Choi I.-G."/>
            <person name="Min B."/>
            <person name="Kim J.-G."/>
            <person name="Kim S."/>
            <person name="Oh Y.-L."/>
            <person name="Kong W.-S."/>
            <person name="Park H."/>
            <person name="Jeong J."/>
            <person name="Song E.-S."/>
        </authorList>
    </citation>
    <scope>NUCLEOTIDE SEQUENCE [LARGE SCALE GENOMIC DNA]</scope>
    <source>
        <strain evidence="4">51987-8</strain>
    </source>
</reference>
<dbReference type="Proteomes" id="UP000076154">
    <property type="component" value="Unassembled WGS sequence"/>
</dbReference>
<dbReference type="InterPro" id="IPR036279">
    <property type="entry name" value="5-3_exonuclease_C_sf"/>
</dbReference>